<dbReference type="Gene3D" id="1.10.510.10">
    <property type="entry name" value="Transferase(Phosphotransferase) domain 1"/>
    <property type="match status" value="1"/>
</dbReference>
<accession>A0A1G7HMA0</accession>
<dbReference type="EMBL" id="FNBT01000001">
    <property type="protein sequence ID" value="SDF01446.1"/>
    <property type="molecule type" value="Genomic_DNA"/>
</dbReference>
<name>A0A1G7HMA0_9ACTN</name>
<evidence type="ECO:0008006" key="4">
    <source>
        <dbReference type="Google" id="ProtNLM"/>
    </source>
</evidence>
<dbReference type="RefSeq" id="WP_091763695.1">
    <property type="nucleotide sequence ID" value="NZ_FNBT01000001.1"/>
</dbReference>
<sequence>MVEEAEQRLAGGSFSEVHRSGNEVLRRSHSWSPTTVGLLAHLHRAGFTAVPRPLGTGFAADGRERLAFVDAEPQGDRPWSDDGIHELGRLHRLLHEAAAGYRPASPAWSRGWPRGLPEHDTDMVIGHGDPGPWNVLGRDDHPVSLVDWDTAGPVGRRWTVAETAWLNAHLYDDDVGERRRLPGPAARARQVRHFADGYGLARPDRARLVADMVEVAVRSAAHEATASGVTPDGASNPPRPGAGWPFTGDDLTWTLAWRVRSARWMLDHRAEFTAALA</sequence>
<gene>
    <name evidence="2" type="ORF">SAMN05660662_0704</name>
</gene>
<evidence type="ECO:0000256" key="1">
    <source>
        <dbReference type="SAM" id="MobiDB-lite"/>
    </source>
</evidence>
<dbReference type="OrthoDB" id="236897at2"/>
<dbReference type="Proteomes" id="UP000199406">
    <property type="component" value="Unassembled WGS sequence"/>
</dbReference>
<evidence type="ECO:0000313" key="3">
    <source>
        <dbReference type="Proteomes" id="UP000199406"/>
    </source>
</evidence>
<dbReference type="STRING" id="1550231.SAMN05660662_0704"/>
<dbReference type="InterPro" id="IPR011009">
    <property type="entry name" value="Kinase-like_dom_sf"/>
</dbReference>
<keyword evidence="3" id="KW-1185">Reference proteome</keyword>
<reference evidence="3" key="1">
    <citation type="submission" date="2016-10" db="EMBL/GenBank/DDBJ databases">
        <authorList>
            <person name="Varghese N."/>
            <person name="Submissions S."/>
        </authorList>
    </citation>
    <scope>NUCLEOTIDE SEQUENCE [LARGE SCALE GENOMIC DNA]</scope>
    <source>
        <strain evidence="3">DSM 44268</strain>
    </source>
</reference>
<feature type="region of interest" description="Disordered" evidence="1">
    <location>
        <begin position="222"/>
        <end position="245"/>
    </location>
</feature>
<protein>
    <recommendedName>
        <fullName evidence="4">Phosphotransferase enzyme family protein</fullName>
    </recommendedName>
</protein>
<dbReference type="AlphaFoldDB" id="A0A1G7HMA0"/>
<proteinExistence type="predicted"/>
<organism evidence="2 3">
    <name type="scientific">Blastococcus aurantiacus</name>
    <dbReference type="NCBI Taxonomy" id="1550231"/>
    <lineage>
        <taxon>Bacteria</taxon>
        <taxon>Bacillati</taxon>
        <taxon>Actinomycetota</taxon>
        <taxon>Actinomycetes</taxon>
        <taxon>Geodermatophilales</taxon>
        <taxon>Geodermatophilaceae</taxon>
        <taxon>Blastococcus</taxon>
    </lineage>
</organism>
<evidence type="ECO:0000313" key="2">
    <source>
        <dbReference type="EMBL" id="SDF01446.1"/>
    </source>
</evidence>
<dbReference type="SUPFAM" id="SSF56112">
    <property type="entry name" value="Protein kinase-like (PK-like)"/>
    <property type="match status" value="1"/>
</dbReference>